<protein>
    <recommendedName>
        <fullName evidence="7">DNA ligase B</fullName>
        <ecNumber evidence="7">6.5.1.2</ecNumber>
    </recommendedName>
    <alternativeName>
        <fullName evidence="7">Polydeoxyribonucleotide synthase [NAD(+)] B</fullName>
    </alternativeName>
</protein>
<keyword evidence="5 7" id="KW-0234">DNA repair</keyword>
<dbReference type="SUPFAM" id="SSF47781">
    <property type="entry name" value="RuvA domain 2-like"/>
    <property type="match status" value="1"/>
</dbReference>
<dbReference type="InterPro" id="IPR004150">
    <property type="entry name" value="NAD_DNA_ligase_OB"/>
</dbReference>
<comment type="function">
    <text evidence="7">Catalyzes the formation of phosphodiester linkages between 5'-phosphoryl and 3'-hydroxyl groups in double-stranded DNA using NAD as a coenzyme and as the energy source for the reaction.</text>
</comment>
<dbReference type="PANTHER" id="PTHR47810">
    <property type="entry name" value="DNA LIGASE"/>
    <property type="match status" value="1"/>
</dbReference>
<keyword evidence="8" id="KW-0732">Signal</keyword>
<feature type="domain" description="NAD-dependent DNA ligase N-terminal" evidence="9">
    <location>
        <begin position="30"/>
        <end position="425"/>
    </location>
</feature>
<evidence type="ECO:0000256" key="5">
    <source>
        <dbReference type="ARBA" id="ARBA00023204"/>
    </source>
</evidence>
<evidence type="ECO:0000256" key="1">
    <source>
        <dbReference type="ARBA" id="ARBA00022598"/>
    </source>
</evidence>
<keyword evidence="3 7" id="KW-0227">DNA damage</keyword>
<keyword evidence="11" id="KW-1185">Reference proteome</keyword>
<dbReference type="PROSITE" id="PS01055">
    <property type="entry name" value="DNA_LIGASE_N1"/>
    <property type="match status" value="1"/>
</dbReference>
<dbReference type="EC" id="6.5.1.2" evidence="7"/>
<dbReference type="Gene3D" id="1.10.287.610">
    <property type="entry name" value="Helix hairpin bin"/>
    <property type="match status" value="1"/>
</dbReference>
<evidence type="ECO:0000256" key="8">
    <source>
        <dbReference type="SAM" id="SignalP"/>
    </source>
</evidence>
<evidence type="ECO:0000259" key="9">
    <source>
        <dbReference type="SMART" id="SM00532"/>
    </source>
</evidence>
<dbReference type="InterPro" id="IPR013839">
    <property type="entry name" value="DNAligase_adenylation"/>
</dbReference>
<gene>
    <name evidence="7" type="primary">ligB</name>
    <name evidence="10" type="ORF">EC847_10919</name>
</gene>
<dbReference type="InterPro" id="IPR010994">
    <property type="entry name" value="RuvA_2-like"/>
</dbReference>
<comment type="catalytic activity">
    <reaction evidence="6 7">
        <text>NAD(+) + (deoxyribonucleotide)n-3'-hydroxyl + 5'-phospho-(deoxyribonucleotide)m = (deoxyribonucleotide)n+m + AMP + beta-nicotinamide D-nucleotide.</text>
        <dbReference type="EC" id="6.5.1.2"/>
    </reaction>
</comment>
<dbReference type="Pfam" id="PF03120">
    <property type="entry name" value="OB_DNA_ligase"/>
    <property type="match status" value="1"/>
</dbReference>
<dbReference type="InterPro" id="IPR018239">
    <property type="entry name" value="DNA_ligase_AS"/>
</dbReference>
<organism evidence="10 11">
    <name type="scientific">Scandinavium goeteborgense</name>
    <dbReference type="NCBI Taxonomy" id="1851514"/>
    <lineage>
        <taxon>Bacteria</taxon>
        <taxon>Pseudomonadati</taxon>
        <taxon>Pseudomonadota</taxon>
        <taxon>Gammaproteobacteria</taxon>
        <taxon>Enterobacterales</taxon>
        <taxon>Enterobacteriaceae</taxon>
        <taxon>Scandinavium</taxon>
    </lineage>
</organism>
<evidence type="ECO:0000313" key="10">
    <source>
        <dbReference type="EMBL" id="TDN57225.1"/>
    </source>
</evidence>
<evidence type="ECO:0000256" key="3">
    <source>
        <dbReference type="ARBA" id="ARBA00022763"/>
    </source>
</evidence>
<dbReference type="InterPro" id="IPR020923">
    <property type="entry name" value="DNA_ligase_B"/>
</dbReference>
<evidence type="ECO:0000256" key="4">
    <source>
        <dbReference type="ARBA" id="ARBA00023027"/>
    </source>
</evidence>
<dbReference type="InterPro" id="IPR013840">
    <property type="entry name" value="DNAligase_N"/>
</dbReference>
<evidence type="ECO:0000256" key="7">
    <source>
        <dbReference type="HAMAP-Rule" id="MF_01587"/>
    </source>
</evidence>
<dbReference type="Proteomes" id="UP000295530">
    <property type="component" value="Unassembled WGS sequence"/>
</dbReference>
<keyword evidence="1 7" id="KW-0436">Ligase</keyword>
<dbReference type="InterPro" id="IPR050326">
    <property type="entry name" value="NAD_dep_DNA_ligaseB"/>
</dbReference>
<accession>A0A4R6EFZ2</accession>
<dbReference type="GO" id="GO:0003911">
    <property type="term" value="F:DNA ligase (NAD+) activity"/>
    <property type="evidence" value="ECO:0007669"/>
    <property type="project" value="UniProtKB-UniRule"/>
</dbReference>
<evidence type="ECO:0000256" key="6">
    <source>
        <dbReference type="ARBA" id="ARBA00034005"/>
    </source>
</evidence>
<dbReference type="FunFam" id="3.30.470.30:FF:000007">
    <property type="entry name" value="DNA ligase B"/>
    <property type="match status" value="1"/>
</dbReference>
<dbReference type="SUPFAM" id="SSF50249">
    <property type="entry name" value="Nucleic acid-binding proteins"/>
    <property type="match status" value="1"/>
</dbReference>
<dbReference type="EMBL" id="SNVX01000009">
    <property type="protein sequence ID" value="TDN57225.1"/>
    <property type="molecule type" value="Genomic_DNA"/>
</dbReference>
<evidence type="ECO:0000256" key="2">
    <source>
        <dbReference type="ARBA" id="ARBA00022705"/>
    </source>
</evidence>
<keyword evidence="2 7" id="KW-0235">DNA replication</keyword>
<dbReference type="RefSeq" id="WP_133461531.1">
    <property type="nucleotide sequence ID" value="NZ_SNVX01000009.1"/>
</dbReference>
<dbReference type="SMART" id="SM00532">
    <property type="entry name" value="LIGANc"/>
    <property type="match status" value="1"/>
</dbReference>
<feature type="signal peptide" evidence="8">
    <location>
        <begin position="1"/>
        <end position="21"/>
    </location>
</feature>
<comment type="similarity">
    <text evidence="7">Belongs to the NAD-dependent DNA ligase family. LigB subfamily.</text>
</comment>
<dbReference type="GO" id="GO:0006260">
    <property type="term" value="P:DNA replication"/>
    <property type="evidence" value="ECO:0007669"/>
    <property type="project" value="UniProtKB-KW"/>
</dbReference>
<reference evidence="10 11" key="1">
    <citation type="submission" date="2019-03" db="EMBL/GenBank/DDBJ databases">
        <title>Genomic analyses of the natural microbiome of Caenorhabditis elegans.</title>
        <authorList>
            <person name="Samuel B."/>
        </authorList>
    </citation>
    <scope>NUCLEOTIDE SEQUENCE [LARGE SCALE GENOMIC DNA]</scope>
    <source>
        <strain evidence="10 11">BIGb0156</strain>
    </source>
</reference>
<dbReference type="HAMAP" id="MF_01587">
    <property type="entry name" value="DNA_ligase_B"/>
    <property type="match status" value="1"/>
</dbReference>
<dbReference type="InterPro" id="IPR012340">
    <property type="entry name" value="NA-bd_OB-fold"/>
</dbReference>
<evidence type="ECO:0000313" key="11">
    <source>
        <dbReference type="Proteomes" id="UP000295530"/>
    </source>
</evidence>
<dbReference type="Gene3D" id="3.30.470.30">
    <property type="entry name" value="DNA ligase/mRNA capping enzyme"/>
    <property type="match status" value="1"/>
</dbReference>
<proteinExistence type="inferred from homology"/>
<comment type="caution">
    <text evidence="10">The sequence shown here is derived from an EMBL/GenBank/DDBJ whole genome shotgun (WGS) entry which is preliminary data.</text>
</comment>
<feature type="active site" description="N6-AMP-lysine intermediate" evidence="7">
    <location>
        <position position="125"/>
    </location>
</feature>
<sequence>MIGIRGILAVLLTALTLSAQAVCPAWSDARAIQEIDRLQRQIDEWNDAYWQSGGSGISDDKFDQLSAELQQWRRCFGNPVEVPALPVLKGEQTHPVAHTGVKKMKDSLAVSQWMQGKTDLWAQPKVDGVAMTLVYRDGTLVQAISRGNGRAGEDWTRKALQIPAIPKTLQGRLANSVLQGELFLRQEGHIQQQMGGMNARSKVAGVMLRKADSTLLNELSVFIWAWPDGPAHMSERLTLLREAGFSLVGDYSRPVKVISDVTTLRQHWFTTPLPFATDGVVIRAEKEPESRHWLPGEGNWVIAWKYPPATQIAEVKSIEFSVGRTGKVAVVAHLVPVLLDDKQVRRVNIGSLKRWQEQDIAPGDRLNISLAGQGIPRVDDVAWRTTDRTKPLPPEGTFDSLTCYWNSVQCQPQFLARLLWVSQQLHLDGVGESLWRQLNESHHFAHLFSWLTLSETQLQQTPGFSTDRARQVWHKFDLAKQQPFTQWLQAMGMPLNQKALSSLAGFTWQQLEQMKEEEWQTLPMTGKTKASQLMRWLDDSHVNELAQWLAEQGIAGFKD</sequence>
<keyword evidence="4 7" id="KW-0520">NAD</keyword>
<dbReference type="Gene3D" id="2.40.50.140">
    <property type="entry name" value="Nucleic acid-binding proteins"/>
    <property type="match status" value="1"/>
</dbReference>
<dbReference type="AlphaFoldDB" id="A0A4R6EFZ2"/>
<dbReference type="PANTHER" id="PTHR47810:SF1">
    <property type="entry name" value="DNA LIGASE B"/>
    <property type="match status" value="1"/>
</dbReference>
<feature type="chain" id="PRO_5020325412" description="DNA ligase B" evidence="8">
    <location>
        <begin position="22"/>
        <end position="559"/>
    </location>
</feature>
<dbReference type="OrthoDB" id="9759736at2"/>
<dbReference type="NCBIfam" id="NF005987">
    <property type="entry name" value="PRK08097.1"/>
    <property type="match status" value="1"/>
</dbReference>
<dbReference type="Pfam" id="PF01653">
    <property type="entry name" value="DNA_ligase_aden"/>
    <property type="match status" value="1"/>
</dbReference>
<dbReference type="GO" id="GO:0006281">
    <property type="term" value="P:DNA repair"/>
    <property type="evidence" value="ECO:0007669"/>
    <property type="project" value="UniProtKB-KW"/>
</dbReference>
<name>A0A4R6EFZ2_SCAGO</name>
<dbReference type="SUPFAM" id="SSF56091">
    <property type="entry name" value="DNA ligase/mRNA capping enzyme, catalytic domain"/>
    <property type="match status" value="1"/>
</dbReference>